<dbReference type="Pfam" id="PF08783">
    <property type="entry name" value="DWNN"/>
    <property type="match status" value="1"/>
</dbReference>
<comment type="subcellular location">
    <subcellularLocation>
        <location evidence="1">Nucleus</location>
    </subcellularLocation>
</comment>
<reference evidence="8 9" key="1">
    <citation type="journal article" date="2017" name="Plant Biotechnol. J.">
        <title>A comprehensive draft genome sequence for lupin (Lupinus angustifolius), an emerging health food: insights into plant-microbe interactions and legume evolution.</title>
        <authorList>
            <person name="Hane J.K."/>
            <person name="Ming Y."/>
            <person name="Kamphuis L.G."/>
            <person name="Nelson M.N."/>
            <person name="Garg G."/>
            <person name="Atkins C.A."/>
            <person name="Bayer P.E."/>
            <person name="Bravo A."/>
            <person name="Bringans S."/>
            <person name="Cannon S."/>
            <person name="Edwards D."/>
            <person name="Foley R."/>
            <person name="Gao L.L."/>
            <person name="Harrison M.J."/>
            <person name="Huang W."/>
            <person name="Hurgobin B."/>
            <person name="Li S."/>
            <person name="Liu C.W."/>
            <person name="McGrath A."/>
            <person name="Morahan G."/>
            <person name="Murray J."/>
            <person name="Weller J."/>
            <person name="Jian J."/>
            <person name="Singh K.B."/>
        </authorList>
    </citation>
    <scope>NUCLEOTIDE SEQUENCE [LARGE SCALE GENOMIC DNA]</scope>
    <source>
        <strain evidence="9">cv. Tanjil</strain>
        <tissue evidence="8">Whole plant</tissue>
    </source>
</reference>
<evidence type="ECO:0000256" key="4">
    <source>
        <dbReference type="ARBA" id="ARBA00022833"/>
    </source>
</evidence>
<dbReference type="AlphaFoldDB" id="A0A1J7H3Y3"/>
<dbReference type="PANTHER" id="PTHR15439">
    <property type="entry name" value="RETINOBLASTOMA-BINDING PROTEIN 6"/>
    <property type="match status" value="1"/>
</dbReference>
<organism evidence="8 9">
    <name type="scientific">Lupinus angustifolius</name>
    <name type="common">Narrow-leaved blue lupine</name>
    <dbReference type="NCBI Taxonomy" id="3871"/>
    <lineage>
        <taxon>Eukaryota</taxon>
        <taxon>Viridiplantae</taxon>
        <taxon>Streptophyta</taxon>
        <taxon>Embryophyta</taxon>
        <taxon>Tracheophyta</taxon>
        <taxon>Spermatophyta</taxon>
        <taxon>Magnoliopsida</taxon>
        <taxon>eudicotyledons</taxon>
        <taxon>Gunneridae</taxon>
        <taxon>Pentapetalae</taxon>
        <taxon>rosids</taxon>
        <taxon>fabids</taxon>
        <taxon>Fabales</taxon>
        <taxon>Fabaceae</taxon>
        <taxon>Papilionoideae</taxon>
        <taxon>50 kb inversion clade</taxon>
        <taxon>genistoids sensu lato</taxon>
        <taxon>core genistoids</taxon>
        <taxon>Genisteae</taxon>
        <taxon>Lupinus</taxon>
    </lineage>
</organism>
<dbReference type="GO" id="GO:0008270">
    <property type="term" value="F:zinc ion binding"/>
    <property type="evidence" value="ECO:0007669"/>
    <property type="project" value="UniProtKB-KW"/>
</dbReference>
<name>A0A1J7H3Y3_LUPAN</name>
<dbReference type="GO" id="GO:0006397">
    <property type="term" value="P:mRNA processing"/>
    <property type="evidence" value="ECO:0007669"/>
    <property type="project" value="InterPro"/>
</dbReference>
<dbReference type="EMBL" id="CM007375">
    <property type="protein sequence ID" value="OIV97048.1"/>
    <property type="molecule type" value="Genomic_DNA"/>
</dbReference>
<dbReference type="InterPro" id="IPR014891">
    <property type="entry name" value="DWNN_domain"/>
</dbReference>
<evidence type="ECO:0000256" key="5">
    <source>
        <dbReference type="ARBA" id="ARBA00023242"/>
    </source>
</evidence>
<evidence type="ECO:0000259" key="7">
    <source>
        <dbReference type="PROSITE" id="PS51282"/>
    </source>
</evidence>
<dbReference type="GO" id="GO:0061630">
    <property type="term" value="F:ubiquitin protein ligase activity"/>
    <property type="evidence" value="ECO:0007669"/>
    <property type="project" value="InterPro"/>
</dbReference>
<dbReference type="InterPro" id="IPR033489">
    <property type="entry name" value="RBBP6"/>
</dbReference>
<accession>A0A1J7H3Y3</accession>
<sequence length="200" mass="22063">MAVYYKFKSARDYDSISMDGPFISVGTLKEKIFETKQLGRGTDFDLVVINAQTNEEYLDEAMLIPKNTSVLVGRVPGRARLPIVTEIQQKPENKTSETEPDNNSFLVANASAMKYIEDMDWDEFGNDLYSNLDALPVQSSNFIPEAPLTNNADEDLDSKIKAVVDTPALDWQRQGSDFGGGRSFGRGMGGRMGAGRGFGE</sequence>
<keyword evidence="2" id="KW-0479">Metal-binding</keyword>
<dbReference type="OMA" id="YIEDMDW"/>
<dbReference type="GO" id="GO:0005634">
    <property type="term" value="C:nucleus"/>
    <property type="evidence" value="ECO:0007669"/>
    <property type="project" value="UniProtKB-SubCell"/>
</dbReference>
<dbReference type="Gene3D" id="3.10.20.90">
    <property type="entry name" value="Phosphatidylinositol 3-kinase Catalytic Subunit, Chain A, domain 1"/>
    <property type="match status" value="1"/>
</dbReference>
<evidence type="ECO:0000313" key="9">
    <source>
        <dbReference type="Proteomes" id="UP000188354"/>
    </source>
</evidence>
<gene>
    <name evidence="8" type="ORF">TanjilG_11565</name>
</gene>
<dbReference type="Gramene" id="OIV97048">
    <property type="protein sequence ID" value="OIV97048"/>
    <property type="gene ID" value="TanjilG_11565"/>
</dbReference>
<protein>
    <recommendedName>
        <fullName evidence="7">DWNN domain-containing protein</fullName>
    </recommendedName>
</protein>
<dbReference type="GO" id="GO:0016567">
    <property type="term" value="P:protein ubiquitination"/>
    <property type="evidence" value="ECO:0007669"/>
    <property type="project" value="InterPro"/>
</dbReference>
<evidence type="ECO:0000256" key="1">
    <source>
        <dbReference type="ARBA" id="ARBA00004123"/>
    </source>
</evidence>
<feature type="compositionally biased region" description="Gly residues" evidence="6">
    <location>
        <begin position="177"/>
        <end position="200"/>
    </location>
</feature>
<dbReference type="GO" id="GO:0006511">
    <property type="term" value="P:ubiquitin-dependent protein catabolic process"/>
    <property type="evidence" value="ECO:0007669"/>
    <property type="project" value="TreeGrafter"/>
</dbReference>
<feature type="region of interest" description="Disordered" evidence="6">
    <location>
        <begin position="172"/>
        <end position="200"/>
    </location>
</feature>
<proteinExistence type="predicted"/>
<keyword evidence="9" id="KW-1185">Reference proteome</keyword>
<dbReference type="SMART" id="SM01180">
    <property type="entry name" value="DWNN"/>
    <property type="match status" value="1"/>
</dbReference>
<dbReference type="Proteomes" id="UP000188354">
    <property type="component" value="Chromosome LG15"/>
</dbReference>
<keyword evidence="4" id="KW-0862">Zinc</keyword>
<dbReference type="PROSITE" id="PS51282">
    <property type="entry name" value="DWNN"/>
    <property type="match status" value="1"/>
</dbReference>
<evidence type="ECO:0000256" key="6">
    <source>
        <dbReference type="SAM" id="MobiDB-lite"/>
    </source>
</evidence>
<feature type="domain" description="DWNN" evidence="7">
    <location>
        <begin position="3"/>
        <end position="76"/>
    </location>
</feature>
<evidence type="ECO:0000256" key="3">
    <source>
        <dbReference type="ARBA" id="ARBA00022771"/>
    </source>
</evidence>
<evidence type="ECO:0000313" key="8">
    <source>
        <dbReference type="EMBL" id="OIV97048.1"/>
    </source>
</evidence>
<evidence type="ECO:0000256" key="2">
    <source>
        <dbReference type="ARBA" id="ARBA00022723"/>
    </source>
</evidence>
<keyword evidence="5" id="KW-0539">Nucleus</keyword>
<dbReference type="PANTHER" id="PTHR15439:SF0">
    <property type="entry name" value="CELL DIVISION CYCLE AND APOPTOSIS REGULATOR PROTEIN 1-RELATED"/>
    <property type="match status" value="1"/>
</dbReference>
<keyword evidence="3" id="KW-0863">Zinc-finger</keyword>
<dbReference type="STRING" id="3871.A0A1J7H3Y3"/>